<keyword evidence="1" id="KW-1133">Transmembrane helix</keyword>
<evidence type="ECO:0000256" key="1">
    <source>
        <dbReference type="SAM" id="Phobius"/>
    </source>
</evidence>
<organism evidence="2 3">
    <name type="scientific">Psychromarinibacter halotolerans</name>
    <dbReference type="NCBI Taxonomy" id="1775175"/>
    <lineage>
        <taxon>Bacteria</taxon>
        <taxon>Pseudomonadati</taxon>
        <taxon>Pseudomonadota</taxon>
        <taxon>Alphaproteobacteria</taxon>
        <taxon>Rhodobacterales</taxon>
        <taxon>Paracoccaceae</taxon>
        <taxon>Psychromarinibacter</taxon>
    </lineage>
</organism>
<name>A0ABV7GZ22_9RHOB</name>
<accession>A0ABV7GZ22</accession>
<feature type="transmembrane region" description="Helical" evidence="1">
    <location>
        <begin position="53"/>
        <end position="78"/>
    </location>
</feature>
<evidence type="ECO:0000313" key="2">
    <source>
        <dbReference type="EMBL" id="MFC3145450.1"/>
    </source>
</evidence>
<sequence length="97" mass="10440">MGITSAIVLFAVIWFMTLLIALPIRLKTQGDTGEIVPGTMPGSPEEHHLKRKFVIVTIVSVVLWAIIAAIILSGIISICDLDWFGRGNCPVPDGRGA</sequence>
<dbReference type="InterPro" id="IPR009935">
    <property type="entry name" value="DUF1467"/>
</dbReference>
<dbReference type="Proteomes" id="UP001595632">
    <property type="component" value="Unassembled WGS sequence"/>
</dbReference>
<keyword evidence="1" id="KW-0812">Transmembrane</keyword>
<proteinExistence type="predicted"/>
<dbReference type="Pfam" id="PF07330">
    <property type="entry name" value="DUF1467"/>
    <property type="match status" value="1"/>
</dbReference>
<keyword evidence="3" id="KW-1185">Reference proteome</keyword>
<comment type="caution">
    <text evidence="2">The sequence shown here is derived from an EMBL/GenBank/DDBJ whole genome shotgun (WGS) entry which is preliminary data.</text>
</comment>
<feature type="transmembrane region" description="Helical" evidence="1">
    <location>
        <begin position="6"/>
        <end position="24"/>
    </location>
</feature>
<evidence type="ECO:0000313" key="3">
    <source>
        <dbReference type="Proteomes" id="UP001595632"/>
    </source>
</evidence>
<dbReference type="RefSeq" id="WP_275632408.1">
    <property type="nucleotide sequence ID" value="NZ_JARGYD010000003.1"/>
</dbReference>
<protein>
    <submittedName>
        <fullName evidence="2">DUF1467 family protein</fullName>
    </submittedName>
</protein>
<keyword evidence="1" id="KW-0472">Membrane</keyword>
<gene>
    <name evidence="2" type="ORF">ACFOGP_22205</name>
</gene>
<reference evidence="3" key="1">
    <citation type="journal article" date="2019" name="Int. J. Syst. Evol. Microbiol.">
        <title>The Global Catalogue of Microorganisms (GCM) 10K type strain sequencing project: providing services to taxonomists for standard genome sequencing and annotation.</title>
        <authorList>
            <consortium name="The Broad Institute Genomics Platform"/>
            <consortium name="The Broad Institute Genome Sequencing Center for Infectious Disease"/>
            <person name="Wu L."/>
            <person name="Ma J."/>
        </authorList>
    </citation>
    <scope>NUCLEOTIDE SEQUENCE [LARGE SCALE GENOMIC DNA]</scope>
    <source>
        <strain evidence="3">KCTC 52366</strain>
    </source>
</reference>
<dbReference type="EMBL" id="JBHRTB010000010">
    <property type="protein sequence ID" value="MFC3145450.1"/>
    <property type="molecule type" value="Genomic_DNA"/>
</dbReference>